<dbReference type="EMBL" id="JAQIZT010000002">
    <property type="protein sequence ID" value="KAJ7005708.1"/>
    <property type="molecule type" value="Genomic_DNA"/>
</dbReference>
<evidence type="ECO:0000313" key="1">
    <source>
        <dbReference type="EMBL" id="KAJ7005708.1"/>
    </source>
</evidence>
<evidence type="ECO:0000313" key="2">
    <source>
        <dbReference type="Proteomes" id="UP001164929"/>
    </source>
</evidence>
<reference evidence="1" key="1">
    <citation type="journal article" date="2023" name="Mol. Ecol. Resour.">
        <title>Chromosome-level genome assembly of a triploid poplar Populus alba 'Berolinensis'.</title>
        <authorList>
            <person name="Chen S."/>
            <person name="Yu Y."/>
            <person name="Wang X."/>
            <person name="Wang S."/>
            <person name="Zhang T."/>
            <person name="Zhou Y."/>
            <person name="He R."/>
            <person name="Meng N."/>
            <person name="Wang Y."/>
            <person name="Liu W."/>
            <person name="Liu Z."/>
            <person name="Liu J."/>
            <person name="Guo Q."/>
            <person name="Huang H."/>
            <person name="Sederoff R.R."/>
            <person name="Wang G."/>
            <person name="Qu G."/>
            <person name="Chen S."/>
        </authorList>
    </citation>
    <scope>NUCLEOTIDE SEQUENCE</scope>
    <source>
        <strain evidence="1">SC-2020</strain>
    </source>
</reference>
<comment type="caution">
    <text evidence="1">The sequence shown here is derived from an EMBL/GenBank/DDBJ whole genome shotgun (WGS) entry which is preliminary data.</text>
</comment>
<protein>
    <submittedName>
        <fullName evidence="1">Uncharacterized protein</fullName>
    </submittedName>
</protein>
<dbReference type="AlphaFoldDB" id="A0AAD6WAP2"/>
<dbReference type="Proteomes" id="UP001164929">
    <property type="component" value="Chromosome 2"/>
</dbReference>
<proteinExistence type="predicted"/>
<gene>
    <name evidence="1" type="ORF">NC653_005124</name>
</gene>
<keyword evidence="2" id="KW-1185">Reference proteome</keyword>
<accession>A0AAD6WAP2</accession>
<organism evidence="1 2">
    <name type="scientific">Populus alba x Populus x berolinensis</name>
    <dbReference type="NCBI Taxonomy" id="444605"/>
    <lineage>
        <taxon>Eukaryota</taxon>
        <taxon>Viridiplantae</taxon>
        <taxon>Streptophyta</taxon>
        <taxon>Embryophyta</taxon>
        <taxon>Tracheophyta</taxon>
        <taxon>Spermatophyta</taxon>
        <taxon>Magnoliopsida</taxon>
        <taxon>eudicotyledons</taxon>
        <taxon>Gunneridae</taxon>
        <taxon>Pentapetalae</taxon>
        <taxon>rosids</taxon>
        <taxon>fabids</taxon>
        <taxon>Malpighiales</taxon>
        <taxon>Salicaceae</taxon>
        <taxon>Saliceae</taxon>
        <taxon>Populus</taxon>
    </lineage>
</organism>
<name>A0AAD6WAP2_9ROSI</name>
<sequence>MVFNTVLAERKEEILLQSHKQMTGGENWRRKVADYYGNPAGFTTAIAVGRRLLTPSQHRRLSFPRTFMTSTLSYGYRATP</sequence>